<sequence length="167" mass="19350">PFVHLKSFGSSEDLSTHDYEVKKTDFGLRFDYAYTEGGNRFPDGVKKENREVIYTYDLTFPFSTLLYVDAQESDFIHYFADAVCPVSVNETRMFQQLTDSTGNPDPEYWVRDSLQILAEDQPLVEGQSRPISLGQGEEYHHIPADRWSILYRKLLRDQFGLGIAHRE</sequence>
<evidence type="ECO:0000259" key="2">
    <source>
        <dbReference type="Pfam" id="PF19112"/>
    </source>
</evidence>
<evidence type="ECO:0000256" key="1">
    <source>
        <dbReference type="ARBA" id="ARBA00023002"/>
    </source>
</evidence>
<protein>
    <recommendedName>
        <fullName evidence="2">Vanillate O-demethylase oxygenase-like C-terminal catalytic domain-containing protein</fullName>
    </recommendedName>
</protein>
<dbReference type="GO" id="GO:0016491">
    <property type="term" value="F:oxidoreductase activity"/>
    <property type="evidence" value="ECO:0007669"/>
    <property type="project" value="UniProtKB-KW"/>
</dbReference>
<feature type="non-terminal residue" evidence="3">
    <location>
        <position position="1"/>
    </location>
</feature>
<accession>A0A382GHG0</accession>
<evidence type="ECO:0000313" key="3">
    <source>
        <dbReference type="EMBL" id="SVB74590.1"/>
    </source>
</evidence>
<dbReference type="Pfam" id="PF19112">
    <property type="entry name" value="VanA_C"/>
    <property type="match status" value="1"/>
</dbReference>
<feature type="domain" description="Vanillate O-demethylase oxygenase-like C-terminal catalytic" evidence="2">
    <location>
        <begin position="1"/>
        <end position="156"/>
    </location>
</feature>
<dbReference type="Gene3D" id="3.90.380.10">
    <property type="entry name" value="Naphthalene 1,2-dioxygenase Alpha Subunit, Chain A, domain 1"/>
    <property type="match status" value="1"/>
</dbReference>
<reference evidence="3" key="1">
    <citation type="submission" date="2018-05" db="EMBL/GenBank/DDBJ databases">
        <authorList>
            <person name="Lanie J.A."/>
            <person name="Ng W.-L."/>
            <person name="Kazmierczak K.M."/>
            <person name="Andrzejewski T.M."/>
            <person name="Davidsen T.M."/>
            <person name="Wayne K.J."/>
            <person name="Tettelin H."/>
            <person name="Glass J.I."/>
            <person name="Rusch D."/>
            <person name="Podicherti R."/>
            <person name="Tsui H.-C.T."/>
            <person name="Winkler M.E."/>
        </authorList>
    </citation>
    <scope>NUCLEOTIDE SEQUENCE</scope>
</reference>
<dbReference type="AlphaFoldDB" id="A0A382GHG0"/>
<gene>
    <name evidence="3" type="ORF">METZ01_LOCUS227444</name>
</gene>
<dbReference type="EMBL" id="UINC01055562">
    <property type="protein sequence ID" value="SVB74590.1"/>
    <property type="molecule type" value="Genomic_DNA"/>
</dbReference>
<name>A0A382GHG0_9ZZZZ</name>
<organism evidence="3">
    <name type="scientific">marine metagenome</name>
    <dbReference type="NCBI Taxonomy" id="408172"/>
    <lineage>
        <taxon>unclassified sequences</taxon>
        <taxon>metagenomes</taxon>
        <taxon>ecological metagenomes</taxon>
    </lineage>
</organism>
<dbReference type="SUPFAM" id="SSF55961">
    <property type="entry name" value="Bet v1-like"/>
    <property type="match status" value="1"/>
</dbReference>
<proteinExistence type="predicted"/>
<keyword evidence="1" id="KW-0560">Oxidoreductase</keyword>
<dbReference type="InterPro" id="IPR044043">
    <property type="entry name" value="VanA_C_cat"/>
</dbReference>